<dbReference type="SFLD" id="SFLDG01138">
    <property type="entry name" value="C1.6.2:_Deoxy-d-mannose-octulo"/>
    <property type="match status" value="1"/>
</dbReference>
<organism evidence="7 8">
    <name type="scientific">Sphingobacterium chuzhouense</name>
    <dbReference type="NCBI Taxonomy" id="1742264"/>
    <lineage>
        <taxon>Bacteria</taxon>
        <taxon>Pseudomonadati</taxon>
        <taxon>Bacteroidota</taxon>
        <taxon>Sphingobacteriia</taxon>
        <taxon>Sphingobacteriales</taxon>
        <taxon>Sphingobacteriaceae</taxon>
        <taxon>Sphingobacterium</taxon>
    </lineage>
</organism>
<dbReference type="Gene3D" id="3.40.50.1000">
    <property type="entry name" value="HAD superfamily/HAD-like"/>
    <property type="match status" value="1"/>
</dbReference>
<dbReference type="NCBIfam" id="TIGR01670">
    <property type="entry name" value="KdsC-phosphatas"/>
    <property type="match status" value="1"/>
</dbReference>
<dbReference type="InterPro" id="IPR036412">
    <property type="entry name" value="HAD-like_sf"/>
</dbReference>
<dbReference type="InterPro" id="IPR050793">
    <property type="entry name" value="CMP-NeuNAc_synthase"/>
</dbReference>
<keyword evidence="8" id="KW-1185">Reference proteome</keyword>
<dbReference type="SUPFAM" id="SSF56784">
    <property type="entry name" value="HAD-like"/>
    <property type="match status" value="1"/>
</dbReference>
<evidence type="ECO:0000313" key="7">
    <source>
        <dbReference type="EMBL" id="MBD1420294.1"/>
    </source>
</evidence>
<keyword evidence="4" id="KW-0479">Metal-binding</keyword>
<dbReference type="PIRSF" id="PIRSF006118">
    <property type="entry name" value="KDO8-P_Ptase"/>
    <property type="match status" value="1"/>
</dbReference>
<reference evidence="7 8" key="1">
    <citation type="submission" date="2020-08" db="EMBL/GenBank/DDBJ databases">
        <title>Sphingobacterium sp. DN00404 isolated from aquaculture water.</title>
        <authorList>
            <person name="Zhang M."/>
        </authorList>
    </citation>
    <scope>NUCLEOTIDE SEQUENCE [LARGE SCALE GENOMIC DNA]</scope>
    <source>
        <strain evidence="7 8">KCTC 42746</strain>
    </source>
</reference>
<dbReference type="InterPro" id="IPR010023">
    <property type="entry name" value="KdsC_fam"/>
</dbReference>
<evidence type="ECO:0000256" key="4">
    <source>
        <dbReference type="ARBA" id="ARBA00022723"/>
    </source>
</evidence>
<protein>
    <submittedName>
        <fullName evidence="7">HAD hydrolase family protein</fullName>
    </submittedName>
</protein>
<evidence type="ECO:0000256" key="1">
    <source>
        <dbReference type="ARBA" id="ARBA00001946"/>
    </source>
</evidence>
<sequence>MILQQFAHIKVLFLDVDGVLTDGSVLLTEQGEQLRRFSIKDGYAIQLAIKRDLRIVAISGGKSKGVLHRLRGLGVEDVFLDIADKLTLMREIILRYDAALENVGFMGDDMPDLHCLKEVGLAMCPLDAVEEVKAVAHYISPKKGGEGCVRDVIEKILKLQKKWYDDDDKIKSI</sequence>
<evidence type="ECO:0000256" key="2">
    <source>
        <dbReference type="ARBA" id="ARBA00005893"/>
    </source>
</evidence>
<name>A0ABR7XMA7_9SPHI</name>
<dbReference type="PANTHER" id="PTHR21485">
    <property type="entry name" value="HAD SUPERFAMILY MEMBERS CMAS AND KDSC"/>
    <property type="match status" value="1"/>
</dbReference>
<comment type="caution">
    <text evidence="7">The sequence shown here is derived from an EMBL/GenBank/DDBJ whole genome shotgun (WGS) entry which is preliminary data.</text>
</comment>
<keyword evidence="5 7" id="KW-0378">Hydrolase</keyword>
<gene>
    <name evidence="7" type="ORF">H8B21_01810</name>
</gene>
<dbReference type="Pfam" id="PF08282">
    <property type="entry name" value="Hydrolase_3"/>
    <property type="match status" value="1"/>
</dbReference>
<dbReference type="SFLD" id="SFLDG01136">
    <property type="entry name" value="C1.6:_Phosphoserine_Phosphatas"/>
    <property type="match status" value="1"/>
</dbReference>
<evidence type="ECO:0000256" key="3">
    <source>
        <dbReference type="ARBA" id="ARBA00011881"/>
    </source>
</evidence>
<comment type="cofactor">
    <cofactor evidence="1">
        <name>Mg(2+)</name>
        <dbReference type="ChEBI" id="CHEBI:18420"/>
    </cofactor>
</comment>
<comment type="subunit">
    <text evidence="3">Homotetramer.</text>
</comment>
<evidence type="ECO:0000256" key="6">
    <source>
        <dbReference type="ARBA" id="ARBA00022842"/>
    </source>
</evidence>
<dbReference type="EMBL" id="JACNYL010000001">
    <property type="protein sequence ID" value="MBD1420294.1"/>
    <property type="molecule type" value="Genomic_DNA"/>
</dbReference>
<dbReference type="Proteomes" id="UP000651112">
    <property type="component" value="Unassembled WGS sequence"/>
</dbReference>
<evidence type="ECO:0000313" key="8">
    <source>
        <dbReference type="Proteomes" id="UP000651112"/>
    </source>
</evidence>
<accession>A0ABR7XMA7</accession>
<dbReference type="RefSeq" id="WP_190312080.1">
    <property type="nucleotide sequence ID" value="NZ_JACNYL010000001.1"/>
</dbReference>
<proteinExistence type="inferred from homology"/>
<dbReference type="GO" id="GO:0016787">
    <property type="term" value="F:hydrolase activity"/>
    <property type="evidence" value="ECO:0007669"/>
    <property type="project" value="UniProtKB-KW"/>
</dbReference>
<dbReference type="PANTHER" id="PTHR21485:SF3">
    <property type="entry name" value="N-ACYLNEURAMINATE CYTIDYLYLTRANSFERASE"/>
    <property type="match status" value="1"/>
</dbReference>
<dbReference type="SFLD" id="SFLDS00003">
    <property type="entry name" value="Haloacid_Dehalogenase"/>
    <property type="match status" value="1"/>
</dbReference>
<keyword evidence="6" id="KW-0460">Magnesium</keyword>
<comment type="similarity">
    <text evidence="2">Belongs to the KdsC family.</text>
</comment>
<evidence type="ECO:0000256" key="5">
    <source>
        <dbReference type="ARBA" id="ARBA00022801"/>
    </source>
</evidence>
<dbReference type="InterPro" id="IPR023214">
    <property type="entry name" value="HAD_sf"/>
</dbReference>